<protein>
    <submittedName>
        <fullName evidence="3">Uncharacterized protein</fullName>
    </submittedName>
</protein>
<accession>A0ABT9L9J9</accession>
<reference evidence="3 4" key="1">
    <citation type="submission" date="2023-07" db="EMBL/GenBank/DDBJ databases">
        <title>Sequencing the genomes of 1000 actinobacteria strains.</title>
        <authorList>
            <person name="Klenk H.-P."/>
        </authorList>
    </citation>
    <scope>NUCLEOTIDE SEQUENCE [LARGE SCALE GENOMIC DNA]</scope>
    <source>
        <strain evidence="3 4">DSM 41600</strain>
    </source>
</reference>
<evidence type="ECO:0000313" key="1">
    <source>
        <dbReference type="EMBL" id="MDP9612942.1"/>
    </source>
</evidence>
<evidence type="ECO:0000313" key="4">
    <source>
        <dbReference type="Proteomes" id="UP001234880"/>
    </source>
</evidence>
<dbReference type="Proteomes" id="UP001234880">
    <property type="component" value="Unassembled WGS sequence"/>
</dbReference>
<comment type="caution">
    <text evidence="3">The sequence shown here is derived from an EMBL/GenBank/DDBJ whole genome shotgun (WGS) entry which is preliminary data.</text>
</comment>
<evidence type="ECO:0000313" key="2">
    <source>
        <dbReference type="EMBL" id="MDP9616361.1"/>
    </source>
</evidence>
<proteinExistence type="predicted"/>
<organism evidence="3 4">
    <name type="scientific">Streptomyces demainii</name>
    <dbReference type="NCBI Taxonomy" id="588122"/>
    <lineage>
        <taxon>Bacteria</taxon>
        <taxon>Bacillati</taxon>
        <taxon>Actinomycetota</taxon>
        <taxon>Actinomycetes</taxon>
        <taxon>Kitasatosporales</taxon>
        <taxon>Streptomycetaceae</taxon>
        <taxon>Streptomyces</taxon>
    </lineage>
</organism>
<name>A0ABT9L9J9_9ACTN</name>
<evidence type="ECO:0000313" key="3">
    <source>
        <dbReference type="EMBL" id="MDP9616447.1"/>
    </source>
</evidence>
<gene>
    <name evidence="1" type="ORF">JOF35_005219</name>
    <name evidence="2" type="ORF">JOF35_008699</name>
    <name evidence="3" type="ORF">JOF35_008805</name>
</gene>
<dbReference type="EMBL" id="JAURUE010000001">
    <property type="protein sequence ID" value="MDP9612942.1"/>
    <property type="molecule type" value="Genomic_DNA"/>
</dbReference>
<dbReference type="EMBL" id="JAURUE010000002">
    <property type="protein sequence ID" value="MDP9616361.1"/>
    <property type="molecule type" value="Genomic_DNA"/>
</dbReference>
<sequence length="94" mass="10525">MFATSKDSRILVPLSARLSLTSLRFEEWRLELMRPFLLVAPEPLEGDSDIVDNETHVSILGHCDSDVRVAASREQTQASIPELNTNLFPGRFLG</sequence>
<keyword evidence="4" id="KW-1185">Reference proteome</keyword>
<dbReference type="EMBL" id="JAURUE010000005">
    <property type="protein sequence ID" value="MDP9616447.1"/>
    <property type="molecule type" value="Genomic_DNA"/>
</dbReference>